<protein>
    <recommendedName>
        <fullName evidence="2">DUF3168 domain-containing protein</fullName>
    </recommendedName>
</protein>
<dbReference type="EMBL" id="LAZR01000705">
    <property type="protein sequence ID" value="KKN60068.1"/>
    <property type="molecule type" value="Genomic_DNA"/>
</dbReference>
<organism evidence="1">
    <name type="scientific">marine sediment metagenome</name>
    <dbReference type="NCBI Taxonomy" id="412755"/>
    <lineage>
        <taxon>unclassified sequences</taxon>
        <taxon>metagenomes</taxon>
        <taxon>ecological metagenomes</taxon>
    </lineage>
</organism>
<evidence type="ECO:0008006" key="2">
    <source>
        <dbReference type="Google" id="ProtNLM"/>
    </source>
</evidence>
<accession>A0A0F9V2G0</accession>
<evidence type="ECO:0000313" key="1">
    <source>
        <dbReference type="EMBL" id="KKN60068.1"/>
    </source>
</evidence>
<dbReference type="AlphaFoldDB" id="A0A0F9V2G0"/>
<sequence length="137" mass="15012">MAIADTNAIIVSYLTTSSTKVDPLIALVASRVYCPRLPEKATLPAVGLFTRGGAPNPHIPGILTPSVQFDCWAANSIDARNVYRKLYDALQGIQNVTVGSYQIMSAIEETSGQDLVDVEIPNYFRVLSFFLFMIRAE</sequence>
<reference evidence="1" key="1">
    <citation type="journal article" date="2015" name="Nature">
        <title>Complex archaea that bridge the gap between prokaryotes and eukaryotes.</title>
        <authorList>
            <person name="Spang A."/>
            <person name="Saw J.H."/>
            <person name="Jorgensen S.L."/>
            <person name="Zaremba-Niedzwiedzka K."/>
            <person name="Martijn J."/>
            <person name="Lind A.E."/>
            <person name="van Eijk R."/>
            <person name="Schleper C."/>
            <person name="Guy L."/>
            <person name="Ettema T.J."/>
        </authorList>
    </citation>
    <scope>NUCLEOTIDE SEQUENCE</scope>
</reference>
<comment type="caution">
    <text evidence="1">The sequence shown here is derived from an EMBL/GenBank/DDBJ whole genome shotgun (WGS) entry which is preliminary data.</text>
</comment>
<name>A0A0F9V2G0_9ZZZZ</name>
<gene>
    <name evidence="1" type="ORF">LCGC14_0535370</name>
</gene>
<proteinExistence type="predicted"/>